<evidence type="ECO:0000313" key="3">
    <source>
        <dbReference type="Proteomes" id="UP001596306"/>
    </source>
</evidence>
<sequence>MTGHVNRGLANAERRAVDDEGAALRAIAHVWDDAAADVAAVLDRLDSRAAPVARTVTSSVGILVAVGIAFLLAAVAPILLIPEVLKRADALEGAIVAAGALLVASSLVLLATELARRRARDIDADFRTVTWFCFGLALAAIVLTLLRSSAQPVDPGLGAVGLGAQLLGAVLLASVAVLAVVQQRVLGREHAEHTASALVTAAADRDRRVELVARRAVGRLGRALGAVDSAALARARRAIGVSDEASWAFGRAALDEALDPAGDTVRALRARQPALRTPRKEQR</sequence>
<keyword evidence="1" id="KW-0472">Membrane</keyword>
<keyword evidence="1" id="KW-0812">Transmembrane</keyword>
<dbReference type="RefSeq" id="WP_386727670.1">
    <property type="nucleotide sequence ID" value="NZ_JBHSTP010000001.1"/>
</dbReference>
<organism evidence="2 3">
    <name type="scientific">Luethyella okanaganae</name>
    <dbReference type="NCBI Taxonomy" id="69372"/>
    <lineage>
        <taxon>Bacteria</taxon>
        <taxon>Bacillati</taxon>
        <taxon>Actinomycetota</taxon>
        <taxon>Actinomycetes</taxon>
        <taxon>Micrococcales</taxon>
        <taxon>Microbacteriaceae</taxon>
        <taxon>Luethyella</taxon>
    </lineage>
</organism>
<proteinExistence type="predicted"/>
<gene>
    <name evidence="2" type="ORF">ACFQB0_03585</name>
</gene>
<comment type="caution">
    <text evidence="2">The sequence shown here is derived from an EMBL/GenBank/DDBJ whole genome shotgun (WGS) entry which is preliminary data.</text>
</comment>
<dbReference type="Proteomes" id="UP001596306">
    <property type="component" value="Unassembled WGS sequence"/>
</dbReference>
<keyword evidence="3" id="KW-1185">Reference proteome</keyword>
<feature type="transmembrane region" description="Helical" evidence="1">
    <location>
        <begin position="158"/>
        <end position="181"/>
    </location>
</feature>
<evidence type="ECO:0000256" key="1">
    <source>
        <dbReference type="SAM" id="Phobius"/>
    </source>
</evidence>
<feature type="transmembrane region" description="Helical" evidence="1">
    <location>
        <begin position="60"/>
        <end position="81"/>
    </location>
</feature>
<accession>A0ABW1VAW4</accession>
<feature type="transmembrane region" description="Helical" evidence="1">
    <location>
        <begin position="126"/>
        <end position="146"/>
    </location>
</feature>
<evidence type="ECO:0000313" key="2">
    <source>
        <dbReference type="EMBL" id="MFC6355191.1"/>
    </source>
</evidence>
<name>A0ABW1VAW4_9MICO</name>
<reference evidence="3" key="1">
    <citation type="journal article" date="2019" name="Int. J. Syst. Evol. Microbiol.">
        <title>The Global Catalogue of Microorganisms (GCM) 10K type strain sequencing project: providing services to taxonomists for standard genome sequencing and annotation.</title>
        <authorList>
            <consortium name="The Broad Institute Genomics Platform"/>
            <consortium name="The Broad Institute Genome Sequencing Center for Infectious Disease"/>
            <person name="Wu L."/>
            <person name="Ma J."/>
        </authorList>
    </citation>
    <scope>NUCLEOTIDE SEQUENCE [LARGE SCALE GENOMIC DNA]</scope>
    <source>
        <strain evidence="3">CCUG 43304</strain>
    </source>
</reference>
<keyword evidence="1" id="KW-1133">Transmembrane helix</keyword>
<dbReference type="EMBL" id="JBHSTP010000001">
    <property type="protein sequence ID" value="MFC6355191.1"/>
    <property type="molecule type" value="Genomic_DNA"/>
</dbReference>
<protein>
    <submittedName>
        <fullName evidence="2">Uncharacterized protein</fullName>
    </submittedName>
</protein>
<feature type="transmembrane region" description="Helical" evidence="1">
    <location>
        <begin position="93"/>
        <end position="114"/>
    </location>
</feature>